<protein>
    <recommendedName>
        <fullName evidence="3">Swiss Army Knife protein DSP-PTPase phosphatase domain-containing protein</fullName>
    </recommendedName>
</protein>
<dbReference type="AlphaFoldDB" id="A0A2C5YHZ4"/>
<proteinExistence type="predicted"/>
<dbReference type="Gene3D" id="3.90.190.10">
    <property type="entry name" value="Protein tyrosine phosphatase superfamily"/>
    <property type="match status" value="1"/>
</dbReference>
<dbReference type="EMBL" id="NJET01000006">
    <property type="protein sequence ID" value="PHH66604.1"/>
    <property type="molecule type" value="Genomic_DNA"/>
</dbReference>
<sequence length="935" mass="104563">MPPPHPCAYAAGSIERLYGHGFTRFKFITSSHLHAGDRLARSSAPHYDCKDSSQELTPESIEYLQHYGIKHIISLNEFADNPGIKQILKANKISYTPIPTPDFAVPSLADLYKGYKSFAQTTDGATLVWCGFGHGRTGLMITAINLFREAEKLNPGPLTPDYVKTSHVETQAQFKALTKLQDILGPESFEDIYDEAMDVWTKAREAFTGIDLTLSQTQKEKEKAKTAAQDMLSSSVQALQDASVALESHWQICRVLFDRLLQGVARLKAQNIAADPEMMKQLEHIMYMVKWELHNPGQLAPISLQSTIVEKTLRSAVKSLEAPIATDQLVVTPLLLEEQIGQIEEYRGLIKDLYQKLRETVKEHHDDAERMLSEVPNTKALTRLQEIVHLAKGRVAELKTRALAAEDVSVISQCIEETVSGLSEAKRATNALAHAIRFSGGQTTVNFREVRQKLNDMRKNVASMLAHESRQFIKTQLIEKWQYEEEFTQLRKTADEKAKDLSDLGLRSYVRAAYLGEWLKEKATSLNAIKNFLQHPKLSNYNFDVELVLKTSMITWFRGREDLQDALEDERKTIEAEIDITQRSIQAYVTASLMVQKEAAIVSAALDQHVHWHRAGIEMMDWQGQSISQLLDTLQSQVEQEVELGRARKTKELEAAEASEKALQSEEWATALGIEIALAVAAAVPSPAWPVATALLWARQGIRATRYLRNAIRLGKIPVQLAAQARTAVQRLDKTLASWKTKVPQLFREWASEKSPQQVLDGIGMMHEEFGGSQLSLTNTGRQGVQVPSQEAAAAAANEEAAPAASRESSAKNMLEKSINELMQDLEDIHAPLEEPADKELVVPITETLRKLERIKVPKTKPGGSLPLVDTIQGTSRVRRPVAEIRHDLQEAASIPHHTSDVQFLKLLEDAAYYLPNDFDINPHSMCGQVIEAIR</sequence>
<gene>
    <name evidence="4" type="ORF">CDD81_6441</name>
</gene>
<evidence type="ECO:0000313" key="5">
    <source>
        <dbReference type="Proteomes" id="UP000226192"/>
    </source>
</evidence>
<keyword evidence="2" id="KW-0175">Coiled coil</keyword>
<evidence type="ECO:0000256" key="1">
    <source>
        <dbReference type="ARBA" id="ARBA00022801"/>
    </source>
</evidence>
<evidence type="ECO:0000256" key="2">
    <source>
        <dbReference type="SAM" id="Coils"/>
    </source>
</evidence>
<feature type="domain" description="Swiss Army Knife protein DSP-PTPase phosphatase" evidence="3">
    <location>
        <begin position="53"/>
        <end position="142"/>
    </location>
</feature>
<accession>A0A2C5YHZ4</accession>
<feature type="coiled-coil region" evidence="2">
    <location>
        <begin position="336"/>
        <end position="374"/>
    </location>
</feature>
<dbReference type="Proteomes" id="UP000226192">
    <property type="component" value="Unassembled WGS sequence"/>
</dbReference>
<name>A0A2C5YHZ4_9HYPO</name>
<evidence type="ECO:0000259" key="3">
    <source>
        <dbReference type="Pfam" id="PF22784"/>
    </source>
</evidence>
<dbReference type="Pfam" id="PF22784">
    <property type="entry name" value="PTP-SAK"/>
    <property type="match status" value="1"/>
</dbReference>
<evidence type="ECO:0000313" key="4">
    <source>
        <dbReference type="EMBL" id="PHH66604.1"/>
    </source>
</evidence>
<dbReference type="InterPro" id="IPR029021">
    <property type="entry name" value="Prot-tyrosine_phosphatase-like"/>
</dbReference>
<comment type="caution">
    <text evidence="4">The sequence shown here is derived from an EMBL/GenBank/DDBJ whole genome shotgun (WGS) entry which is preliminary data.</text>
</comment>
<dbReference type="GO" id="GO:0016791">
    <property type="term" value="F:phosphatase activity"/>
    <property type="evidence" value="ECO:0007669"/>
    <property type="project" value="UniProtKB-ARBA"/>
</dbReference>
<keyword evidence="5" id="KW-1185">Reference proteome</keyword>
<organism evidence="4 5">
    <name type="scientific">Ophiocordyceps australis</name>
    <dbReference type="NCBI Taxonomy" id="1399860"/>
    <lineage>
        <taxon>Eukaryota</taxon>
        <taxon>Fungi</taxon>
        <taxon>Dikarya</taxon>
        <taxon>Ascomycota</taxon>
        <taxon>Pezizomycotina</taxon>
        <taxon>Sordariomycetes</taxon>
        <taxon>Hypocreomycetidae</taxon>
        <taxon>Hypocreales</taxon>
        <taxon>Ophiocordycipitaceae</taxon>
        <taxon>Ophiocordyceps</taxon>
    </lineage>
</organism>
<dbReference type="OrthoDB" id="10461208at2759"/>
<dbReference type="STRING" id="1399860.A0A2C5YHZ4"/>
<dbReference type="SUPFAM" id="SSF52799">
    <property type="entry name" value="(Phosphotyrosine protein) phosphatases II"/>
    <property type="match status" value="1"/>
</dbReference>
<keyword evidence="1" id="KW-0378">Hydrolase</keyword>
<reference evidence="4 5" key="1">
    <citation type="submission" date="2017-06" db="EMBL/GenBank/DDBJ databases">
        <title>Ant-infecting Ophiocordyceps genomes reveal a high diversity of potential behavioral manipulation genes and a possible major role for enterotoxins.</title>
        <authorList>
            <person name="De Bekker C."/>
            <person name="Evans H.C."/>
            <person name="Brachmann A."/>
            <person name="Hughes D.P."/>
        </authorList>
    </citation>
    <scope>NUCLEOTIDE SEQUENCE [LARGE SCALE GENOMIC DNA]</scope>
    <source>
        <strain evidence="4 5">Map64</strain>
    </source>
</reference>
<dbReference type="InterPro" id="IPR057023">
    <property type="entry name" value="PTP-SAK"/>
</dbReference>